<organism evidence="1 2">
    <name type="scientific">Suillus plorans</name>
    <dbReference type="NCBI Taxonomy" id="116603"/>
    <lineage>
        <taxon>Eukaryota</taxon>
        <taxon>Fungi</taxon>
        <taxon>Dikarya</taxon>
        <taxon>Basidiomycota</taxon>
        <taxon>Agaricomycotina</taxon>
        <taxon>Agaricomycetes</taxon>
        <taxon>Agaricomycetidae</taxon>
        <taxon>Boletales</taxon>
        <taxon>Suillineae</taxon>
        <taxon>Suillaceae</taxon>
        <taxon>Suillus</taxon>
    </lineage>
</organism>
<dbReference type="OrthoDB" id="3244185at2759"/>
<comment type="caution">
    <text evidence="1">The sequence shown here is derived from an EMBL/GenBank/DDBJ whole genome shotgun (WGS) entry which is preliminary data.</text>
</comment>
<dbReference type="EMBL" id="JABBWE010000045">
    <property type="protein sequence ID" value="KAG1791057.1"/>
    <property type="molecule type" value="Genomic_DNA"/>
</dbReference>
<accession>A0A9P7AK07</accession>
<dbReference type="Proteomes" id="UP000719766">
    <property type="component" value="Unassembled WGS sequence"/>
</dbReference>
<keyword evidence="2" id="KW-1185">Reference proteome</keyword>
<protein>
    <submittedName>
        <fullName evidence="1">Uncharacterized protein</fullName>
    </submittedName>
</protein>
<name>A0A9P7AK07_9AGAM</name>
<feature type="non-terminal residue" evidence="1">
    <location>
        <position position="1"/>
    </location>
</feature>
<evidence type="ECO:0000313" key="1">
    <source>
        <dbReference type="EMBL" id="KAG1791057.1"/>
    </source>
</evidence>
<dbReference type="GeneID" id="64591936"/>
<evidence type="ECO:0000313" key="2">
    <source>
        <dbReference type="Proteomes" id="UP000719766"/>
    </source>
</evidence>
<proteinExistence type="predicted"/>
<reference evidence="1" key="1">
    <citation type="journal article" date="2020" name="New Phytol.">
        <title>Comparative genomics reveals dynamic genome evolution in host specialist ectomycorrhizal fungi.</title>
        <authorList>
            <person name="Lofgren L.A."/>
            <person name="Nguyen N.H."/>
            <person name="Vilgalys R."/>
            <person name="Ruytinx J."/>
            <person name="Liao H.L."/>
            <person name="Branco S."/>
            <person name="Kuo A."/>
            <person name="LaButti K."/>
            <person name="Lipzen A."/>
            <person name="Andreopoulos W."/>
            <person name="Pangilinan J."/>
            <person name="Riley R."/>
            <person name="Hundley H."/>
            <person name="Na H."/>
            <person name="Barry K."/>
            <person name="Grigoriev I.V."/>
            <person name="Stajich J.E."/>
            <person name="Kennedy P.G."/>
        </authorList>
    </citation>
    <scope>NUCLEOTIDE SEQUENCE</scope>
    <source>
        <strain evidence="1">S12</strain>
    </source>
</reference>
<gene>
    <name evidence="1" type="ORF">HD556DRAFT_1241160</name>
</gene>
<dbReference type="AlphaFoldDB" id="A0A9P7AK07"/>
<sequence>PLLYIHWFRPLQTFDSDLQTFRLVRSSRQHQPNAVVLPADLLLRPCHLIPCFSREGVVDEPKQFYLNKYIDLELFERLS</sequence>
<dbReference type="RefSeq" id="XP_041157967.1">
    <property type="nucleotide sequence ID" value="XM_041298172.1"/>
</dbReference>